<evidence type="ECO:0000256" key="9">
    <source>
        <dbReference type="ARBA" id="ARBA00023136"/>
    </source>
</evidence>
<keyword evidence="6" id="KW-0256">Endoplasmic reticulum</keyword>
<dbReference type="GO" id="GO:0005789">
    <property type="term" value="C:endoplasmic reticulum membrane"/>
    <property type="evidence" value="ECO:0007669"/>
    <property type="project" value="UniProtKB-SubCell"/>
</dbReference>
<dbReference type="AlphaFoldDB" id="A0A9J7LTP0"/>
<dbReference type="GeneID" id="118424561"/>
<name>A0A9J7LTP0_BRAFL</name>
<feature type="transmembrane region" description="Helical" evidence="15">
    <location>
        <begin position="135"/>
        <end position="153"/>
    </location>
</feature>
<organism evidence="18 19">
    <name type="scientific">Branchiostoma floridae</name>
    <name type="common">Florida lancelet</name>
    <name type="synonym">Amphioxus</name>
    <dbReference type="NCBI Taxonomy" id="7739"/>
    <lineage>
        <taxon>Eukaryota</taxon>
        <taxon>Metazoa</taxon>
        <taxon>Chordata</taxon>
        <taxon>Cephalochordata</taxon>
        <taxon>Leptocardii</taxon>
        <taxon>Amphioxiformes</taxon>
        <taxon>Branchiostomatidae</taxon>
        <taxon>Branchiostoma</taxon>
    </lineage>
</organism>
<dbReference type="PANTHER" id="PTHR12560">
    <property type="entry name" value="LONGEVITY ASSURANCE FACTOR 1 LAG1"/>
    <property type="match status" value="1"/>
</dbReference>
<dbReference type="PIRSF" id="PIRSF005225">
    <property type="entry name" value="LAG1_LAC1"/>
    <property type="match status" value="1"/>
</dbReference>
<proteinExistence type="predicted"/>
<dbReference type="GO" id="GO:0046513">
    <property type="term" value="P:ceramide biosynthetic process"/>
    <property type="evidence" value="ECO:0000318"/>
    <property type="project" value="GO_Central"/>
</dbReference>
<reference evidence="19" key="2">
    <citation type="submission" date="2025-08" db="UniProtKB">
        <authorList>
            <consortium name="RefSeq"/>
        </authorList>
    </citation>
    <scope>IDENTIFICATION</scope>
    <source>
        <strain evidence="19">S238N-H82</strain>
        <tissue evidence="19">Testes</tissue>
    </source>
</reference>
<feature type="compositionally biased region" description="Polar residues" evidence="14">
    <location>
        <begin position="360"/>
        <end position="374"/>
    </location>
</feature>
<dbReference type="PANTHER" id="PTHR12560:SF0">
    <property type="entry name" value="LD18904P"/>
    <property type="match status" value="1"/>
</dbReference>
<dbReference type="PROSITE" id="PS50922">
    <property type="entry name" value="TLC"/>
    <property type="match status" value="1"/>
</dbReference>
<keyword evidence="9 12" id="KW-0472">Membrane</keyword>
<comment type="catalytic activity">
    <reaction evidence="10">
        <text>sphinganine + octadecanoyl-CoA = N-(octadecanoyl)-sphinganine + CoA + H(+)</text>
        <dbReference type="Rhea" id="RHEA:36547"/>
        <dbReference type="ChEBI" id="CHEBI:15378"/>
        <dbReference type="ChEBI" id="CHEBI:57287"/>
        <dbReference type="ChEBI" id="CHEBI:57394"/>
        <dbReference type="ChEBI" id="CHEBI:57817"/>
        <dbReference type="ChEBI" id="CHEBI:67033"/>
    </reaction>
    <physiologicalReaction direction="left-to-right" evidence="10">
        <dbReference type="Rhea" id="RHEA:36548"/>
    </physiologicalReaction>
</comment>
<evidence type="ECO:0000256" key="4">
    <source>
        <dbReference type="ARBA" id="ARBA00022679"/>
    </source>
</evidence>
<feature type="transmembrane region" description="Helical" evidence="15">
    <location>
        <begin position="178"/>
        <end position="197"/>
    </location>
</feature>
<sequence length="374" mass="43677">MVAYQYSWFWNERFWLPPNVTWADLRNTDEVQYPQTTQLYVSVGYAVVLLIIRLIFERFIAGPIGQSLGIPGERKYAEPNAILEKVFTSITKNPDEKRLQGLAKQLDWSERQVQRWFRRRRNQDRPTLLQKFKEGSWRFTFYTLSFSYAVTILKDKPWLKDIKYCWYDFPDHPLTDDITYLYIVELGFYWSLIFSLFRDVKRKDFPEQVIHHVCTIALISFSWVDNLVRAGSLVFLLHDVSDIFLEAAKLLNYAKCQGLCDACFVVFAIIFFVSRLFIYPYWLVYSAATDSTVIAGTGMFPAYYVFNGLLLLLQCLHIFWGITIAKMAYKFVISGTAEKDDRSDVEENSDVDENGKINGLYQNGPTSNSTNHVH</sequence>
<comment type="pathway">
    <text evidence="2">Lipid metabolism; sphingolipid metabolism.</text>
</comment>
<gene>
    <name evidence="19" type="primary">LOC118424561</name>
</gene>
<feature type="domain" description="TLC" evidence="17">
    <location>
        <begin position="130"/>
        <end position="333"/>
    </location>
</feature>
<keyword evidence="18" id="KW-1185">Reference proteome</keyword>
<dbReference type="Pfam" id="PF03798">
    <property type="entry name" value="TRAM_LAG1_CLN8"/>
    <property type="match status" value="1"/>
</dbReference>
<evidence type="ECO:0000256" key="10">
    <source>
        <dbReference type="ARBA" id="ARBA00049036"/>
    </source>
</evidence>
<evidence type="ECO:0000313" key="18">
    <source>
        <dbReference type="Proteomes" id="UP000001554"/>
    </source>
</evidence>
<dbReference type="InterPro" id="IPR001356">
    <property type="entry name" value="HD"/>
</dbReference>
<dbReference type="PROSITE" id="PS50071">
    <property type="entry name" value="HOMEOBOX_2"/>
    <property type="match status" value="1"/>
</dbReference>
<dbReference type="RefSeq" id="XP_035689077.1">
    <property type="nucleotide sequence ID" value="XM_035833184.1"/>
</dbReference>
<evidence type="ECO:0000256" key="13">
    <source>
        <dbReference type="RuleBase" id="RU000682"/>
    </source>
</evidence>
<evidence type="ECO:0000259" key="16">
    <source>
        <dbReference type="PROSITE" id="PS50071"/>
    </source>
</evidence>
<feature type="DNA-binding region" description="Homeobox" evidence="11">
    <location>
        <begin position="85"/>
        <end position="128"/>
    </location>
</feature>
<evidence type="ECO:0000256" key="6">
    <source>
        <dbReference type="ARBA" id="ARBA00022824"/>
    </source>
</evidence>
<dbReference type="GO" id="GO:0003677">
    <property type="term" value="F:DNA binding"/>
    <property type="evidence" value="ECO:0007669"/>
    <property type="project" value="UniProtKB-UniRule"/>
</dbReference>
<evidence type="ECO:0000256" key="3">
    <source>
        <dbReference type="ARBA" id="ARBA00004991"/>
    </source>
</evidence>
<keyword evidence="11 13" id="KW-0238">DNA-binding</keyword>
<dbReference type="GO" id="GO:0050291">
    <property type="term" value="F:sphingosine N-acyltransferase activity"/>
    <property type="evidence" value="ECO:0000318"/>
    <property type="project" value="GO_Central"/>
</dbReference>
<keyword evidence="11 13" id="KW-0371">Homeobox</keyword>
<evidence type="ECO:0000256" key="5">
    <source>
        <dbReference type="ARBA" id="ARBA00022692"/>
    </source>
</evidence>
<feature type="domain" description="Homeobox" evidence="16">
    <location>
        <begin position="83"/>
        <end position="127"/>
    </location>
</feature>
<reference evidence="18" key="1">
    <citation type="journal article" date="2020" name="Nat. Ecol. Evol.">
        <title>Deeply conserved synteny resolves early events in vertebrate evolution.</title>
        <authorList>
            <person name="Simakov O."/>
            <person name="Marletaz F."/>
            <person name="Yue J.X."/>
            <person name="O'Connell B."/>
            <person name="Jenkins J."/>
            <person name="Brandt A."/>
            <person name="Calef R."/>
            <person name="Tung C.H."/>
            <person name="Huang T.K."/>
            <person name="Schmutz J."/>
            <person name="Satoh N."/>
            <person name="Yu J.K."/>
            <person name="Putnam N.H."/>
            <person name="Green R.E."/>
            <person name="Rokhsar D.S."/>
        </authorList>
    </citation>
    <scope>NUCLEOTIDE SEQUENCE [LARGE SCALE GENOMIC DNA]</scope>
    <source>
        <strain evidence="18">S238N-H82</strain>
    </source>
</reference>
<evidence type="ECO:0000256" key="12">
    <source>
        <dbReference type="PROSITE-ProRule" id="PRU00205"/>
    </source>
</evidence>
<keyword evidence="8" id="KW-0443">Lipid metabolism</keyword>
<dbReference type="InterPro" id="IPR016439">
    <property type="entry name" value="Lag1/Lac1-like"/>
</dbReference>
<evidence type="ECO:0000256" key="15">
    <source>
        <dbReference type="SAM" id="Phobius"/>
    </source>
</evidence>
<dbReference type="InterPro" id="IPR006634">
    <property type="entry name" value="TLC-dom"/>
</dbReference>
<evidence type="ECO:0000256" key="7">
    <source>
        <dbReference type="ARBA" id="ARBA00022989"/>
    </source>
</evidence>
<keyword evidence="5 12" id="KW-0812">Transmembrane</keyword>
<evidence type="ECO:0000256" key="8">
    <source>
        <dbReference type="ARBA" id="ARBA00023098"/>
    </source>
</evidence>
<dbReference type="Pfam" id="PF00046">
    <property type="entry name" value="Homeodomain"/>
    <property type="match status" value="1"/>
</dbReference>
<evidence type="ECO:0000256" key="11">
    <source>
        <dbReference type="PROSITE-ProRule" id="PRU00108"/>
    </source>
</evidence>
<evidence type="ECO:0000259" key="17">
    <source>
        <dbReference type="PROSITE" id="PS50922"/>
    </source>
</evidence>
<evidence type="ECO:0000256" key="1">
    <source>
        <dbReference type="ARBA" id="ARBA00004477"/>
    </source>
</evidence>
<evidence type="ECO:0000256" key="2">
    <source>
        <dbReference type="ARBA" id="ARBA00004760"/>
    </source>
</evidence>
<dbReference type="GO" id="GO:0005634">
    <property type="term" value="C:nucleus"/>
    <property type="evidence" value="ECO:0007669"/>
    <property type="project" value="UniProtKB-SubCell"/>
</dbReference>
<feature type="region of interest" description="Disordered" evidence="14">
    <location>
        <begin position="343"/>
        <end position="374"/>
    </location>
</feature>
<dbReference type="SMART" id="SM00724">
    <property type="entry name" value="TLC"/>
    <property type="match status" value="1"/>
</dbReference>
<dbReference type="Proteomes" id="UP000001554">
    <property type="component" value="Chromosome 10"/>
</dbReference>
<feature type="transmembrane region" description="Helical" evidence="15">
    <location>
        <begin position="259"/>
        <end position="282"/>
    </location>
</feature>
<dbReference type="CDD" id="cd00086">
    <property type="entry name" value="homeodomain"/>
    <property type="match status" value="1"/>
</dbReference>
<dbReference type="InterPro" id="IPR009057">
    <property type="entry name" value="Homeodomain-like_sf"/>
</dbReference>
<feature type="transmembrane region" description="Helical" evidence="15">
    <location>
        <begin position="39"/>
        <end position="56"/>
    </location>
</feature>
<evidence type="ECO:0000313" key="19">
    <source>
        <dbReference type="RefSeq" id="XP_035689077.1"/>
    </source>
</evidence>
<comment type="pathway">
    <text evidence="3">Sphingolipid metabolism.</text>
</comment>
<dbReference type="FunFam" id="1.10.10.60:FF:000020">
    <property type="entry name" value="Ceramide synthase 5"/>
    <property type="match status" value="1"/>
</dbReference>
<dbReference type="OrthoDB" id="537032at2759"/>
<accession>A0A9J7LTP0</accession>
<dbReference type="SMART" id="SM00389">
    <property type="entry name" value="HOX"/>
    <property type="match status" value="1"/>
</dbReference>
<dbReference type="SUPFAM" id="SSF46689">
    <property type="entry name" value="Homeodomain-like"/>
    <property type="match status" value="1"/>
</dbReference>
<keyword evidence="11 13" id="KW-0539">Nucleus</keyword>
<feature type="transmembrane region" description="Helical" evidence="15">
    <location>
        <begin position="302"/>
        <end position="322"/>
    </location>
</feature>
<comment type="subcellular location">
    <subcellularLocation>
        <location evidence="1">Endoplasmic reticulum membrane</location>
        <topology evidence="1">Multi-pass membrane protein</topology>
    </subcellularLocation>
    <subcellularLocation>
        <location evidence="11 13">Nucleus</location>
    </subcellularLocation>
</comment>
<protein>
    <submittedName>
        <fullName evidence="19">Ceramide synthase 6-like isoform X2</fullName>
    </submittedName>
</protein>
<keyword evidence="4" id="KW-0808">Transferase</keyword>
<feature type="compositionally biased region" description="Acidic residues" evidence="14">
    <location>
        <begin position="343"/>
        <end position="352"/>
    </location>
</feature>
<evidence type="ECO:0000256" key="14">
    <source>
        <dbReference type="SAM" id="MobiDB-lite"/>
    </source>
</evidence>
<dbReference type="OMA" id="YLIGAPY"/>
<dbReference type="Gene3D" id="1.10.10.60">
    <property type="entry name" value="Homeodomain-like"/>
    <property type="match status" value="1"/>
</dbReference>
<keyword evidence="7 15" id="KW-1133">Transmembrane helix</keyword>